<sequence length="111" mass="12062">MQSPQSIHTAHTIRLVLGTPDGPLPPPAAVPETTETPNTLPILHHLGQFYCRHLDASNQTNAAFGEIHRNLHRQCHVGMGVAWERLKPFQGSAKPMGVLTPLPQSPGNLNP</sequence>
<accession>A0A4D9DRB1</accession>
<comment type="caution">
    <text evidence="2">The sequence shown here is derived from an EMBL/GenBank/DDBJ whole genome shotgun (WGS) entry which is preliminary data.</text>
</comment>
<protein>
    <submittedName>
        <fullName evidence="2">Meiotic recombination protein REC8-like protein</fullName>
    </submittedName>
</protein>
<reference evidence="2 3" key="2">
    <citation type="submission" date="2019-04" db="EMBL/GenBank/DDBJ databases">
        <title>The genome sequence of big-headed turtle.</title>
        <authorList>
            <person name="Gong S."/>
        </authorList>
    </citation>
    <scope>NUCLEOTIDE SEQUENCE [LARGE SCALE GENOMIC DNA]</scope>
    <source>
        <strain evidence="2">DO16091913</strain>
        <tissue evidence="2">Muscle</tissue>
    </source>
</reference>
<organism evidence="2 3">
    <name type="scientific">Platysternon megacephalum</name>
    <name type="common">big-headed turtle</name>
    <dbReference type="NCBI Taxonomy" id="55544"/>
    <lineage>
        <taxon>Eukaryota</taxon>
        <taxon>Metazoa</taxon>
        <taxon>Chordata</taxon>
        <taxon>Craniata</taxon>
        <taxon>Vertebrata</taxon>
        <taxon>Euteleostomi</taxon>
        <taxon>Archelosauria</taxon>
        <taxon>Testudinata</taxon>
        <taxon>Testudines</taxon>
        <taxon>Cryptodira</taxon>
        <taxon>Durocryptodira</taxon>
        <taxon>Testudinoidea</taxon>
        <taxon>Platysternidae</taxon>
        <taxon>Platysternon</taxon>
    </lineage>
</organism>
<evidence type="ECO:0000256" key="1">
    <source>
        <dbReference type="SAM" id="MobiDB-lite"/>
    </source>
</evidence>
<feature type="region of interest" description="Disordered" evidence="1">
    <location>
        <begin position="16"/>
        <end position="37"/>
    </location>
</feature>
<evidence type="ECO:0000313" key="3">
    <source>
        <dbReference type="Proteomes" id="UP000297703"/>
    </source>
</evidence>
<dbReference type="Proteomes" id="UP000297703">
    <property type="component" value="Unassembled WGS sequence"/>
</dbReference>
<dbReference type="AlphaFoldDB" id="A0A4D9DRB1"/>
<keyword evidence="3" id="KW-1185">Reference proteome</keyword>
<proteinExistence type="predicted"/>
<reference evidence="2 3" key="1">
    <citation type="submission" date="2019-04" db="EMBL/GenBank/DDBJ databases">
        <title>Draft genome of the big-headed turtle Platysternon megacephalum.</title>
        <authorList>
            <person name="Gong S."/>
        </authorList>
    </citation>
    <scope>NUCLEOTIDE SEQUENCE [LARGE SCALE GENOMIC DNA]</scope>
    <source>
        <strain evidence="2">DO16091913</strain>
        <tissue evidence="2">Muscle</tissue>
    </source>
</reference>
<dbReference type="EMBL" id="QXTE01000366">
    <property type="protein sequence ID" value="TFJ98831.1"/>
    <property type="molecule type" value="Genomic_DNA"/>
</dbReference>
<evidence type="ECO:0000313" key="2">
    <source>
        <dbReference type="EMBL" id="TFJ98831.1"/>
    </source>
</evidence>
<gene>
    <name evidence="2" type="ORF">DR999_PMT19220</name>
</gene>
<name>A0A4D9DRB1_9SAUR</name>